<dbReference type="EMBL" id="CAXIEN010000068">
    <property type="protein sequence ID" value="CAL1273531.1"/>
    <property type="molecule type" value="Genomic_DNA"/>
</dbReference>
<evidence type="ECO:0000256" key="11">
    <source>
        <dbReference type="SAM" id="MobiDB-lite"/>
    </source>
</evidence>
<dbReference type="InterPro" id="IPR043205">
    <property type="entry name" value="CYB561/CYBRD1-like"/>
</dbReference>
<accession>A0AAV1ZQQ9</accession>
<evidence type="ECO:0000256" key="3">
    <source>
        <dbReference type="ARBA" id="ARBA00022448"/>
    </source>
</evidence>
<comment type="cofactor">
    <cofactor evidence="1">
        <name>heme b</name>
        <dbReference type="ChEBI" id="CHEBI:60344"/>
    </cofactor>
</comment>
<organism evidence="14 15">
    <name type="scientific">Larinioides sclopetarius</name>
    <dbReference type="NCBI Taxonomy" id="280406"/>
    <lineage>
        <taxon>Eukaryota</taxon>
        <taxon>Metazoa</taxon>
        <taxon>Ecdysozoa</taxon>
        <taxon>Arthropoda</taxon>
        <taxon>Chelicerata</taxon>
        <taxon>Arachnida</taxon>
        <taxon>Araneae</taxon>
        <taxon>Araneomorphae</taxon>
        <taxon>Entelegynae</taxon>
        <taxon>Araneoidea</taxon>
        <taxon>Araneidae</taxon>
        <taxon>Larinioides</taxon>
    </lineage>
</organism>
<keyword evidence="7" id="KW-0249">Electron transport</keyword>
<feature type="transmembrane region" description="Helical" evidence="12">
    <location>
        <begin position="256"/>
        <end position="275"/>
    </location>
</feature>
<evidence type="ECO:0000313" key="14">
    <source>
        <dbReference type="EMBL" id="CAL1273531.1"/>
    </source>
</evidence>
<feature type="transmembrane region" description="Helical" evidence="12">
    <location>
        <begin position="216"/>
        <end position="236"/>
    </location>
</feature>
<keyword evidence="4" id="KW-0349">Heme</keyword>
<reference evidence="14 15" key="1">
    <citation type="submission" date="2024-04" db="EMBL/GenBank/DDBJ databases">
        <authorList>
            <person name="Rising A."/>
            <person name="Reimegard J."/>
            <person name="Sonavane S."/>
            <person name="Akerstrom W."/>
            <person name="Nylinder S."/>
            <person name="Hedman E."/>
            <person name="Kallberg Y."/>
        </authorList>
    </citation>
    <scope>NUCLEOTIDE SEQUENCE [LARGE SCALE GENOMIC DNA]</scope>
</reference>
<proteinExistence type="predicted"/>
<keyword evidence="3" id="KW-0813">Transport</keyword>
<dbReference type="InterPro" id="IPR006593">
    <property type="entry name" value="Cyt_b561/ferric_Rdtase_TM"/>
</dbReference>
<evidence type="ECO:0000256" key="12">
    <source>
        <dbReference type="SAM" id="Phobius"/>
    </source>
</evidence>
<keyword evidence="8 12" id="KW-1133">Transmembrane helix</keyword>
<evidence type="ECO:0000256" key="6">
    <source>
        <dbReference type="ARBA" id="ARBA00022723"/>
    </source>
</evidence>
<dbReference type="GO" id="GO:0016020">
    <property type="term" value="C:membrane"/>
    <property type="evidence" value="ECO:0007669"/>
    <property type="project" value="UniProtKB-SubCell"/>
</dbReference>
<gene>
    <name evidence="14" type="ORF">LARSCL_LOCUS6944</name>
</gene>
<dbReference type="PANTHER" id="PTHR10106:SF0">
    <property type="entry name" value="LD36721P"/>
    <property type="match status" value="1"/>
</dbReference>
<name>A0AAV1ZQQ9_9ARAC</name>
<evidence type="ECO:0000313" key="15">
    <source>
        <dbReference type="Proteomes" id="UP001497382"/>
    </source>
</evidence>
<protein>
    <recommendedName>
        <fullName evidence="13">Cytochrome b561 domain-containing protein</fullName>
    </recommendedName>
</protein>
<evidence type="ECO:0000256" key="8">
    <source>
        <dbReference type="ARBA" id="ARBA00022989"/>
    </source>
</evidence>
<evidence type="ECO:0000256" key="5">
    <source>
        <dbReference type="ARBA" id="ARBA00022692"/>
    </source>
</evidence>
<dbReference type="GO" id="GO:0046872">
    <property type="term" value="F:metal ion binding"/>
    <property type="evidence" value="ECO:0007669"/>
    <property type="project" value="UniProtKB-KW"/>
</dbReference>
<comment type="subcellular location">
    <subcellularLocation>
        <location evidence="2">Membrane</location>
        <topology evidence="2">Multi-pass membrane protein</topology>
    </subcellularLocation>
</comment>
<keyword evidence="9" id="KW-0408">Iron</keyword>
<keyword evidence="6" id="KW-0479">Metal-binding</keyword>
<dbReference type="PANTHER" id="PTHR10106">
    <property type="entry name" value="CYTOCHROME B561-RELATED"/>
    <property type="match status" value="1"/>
</dbReference>
<feature type="transmembrane region" description="Helical" evidence="12">
    <location>
        <begin position="183"/>
        <end position="204"/>
    </location>
</feature>
<evidence type="ECO:0000256" key="10">
    <source>
        <dbReference type="ARBA" id="ARBA00023136"/>
    </source>
</evidence>
<dbReference type="FunFam" id="1.20.120.1770:FF:000001">
    <property type="entry name" value="Cytochrome b reductase 1"/>
    <property type="match status" value="1"/>
</dbReference>
<keyword evidence="5 12" id="KW-0812">Transmembrane</keyword>
<dbReference type="Proteomes" id="UP001497382">
    <property type="component" value="Unassembled WGS sequence"/>
</dbReference>
<evidence type="ECO:0000256" key="1">
    <source>
        <dbReference type="ARBA" id="ARBA00001970"/>
    </source>
</evidence>
<dbReference type="AlphaFoldDB" id="A0AAV1ZQQ9"/>
<dbReference type="Pfam" id="PF03188">
    <property type="entry name" value="Cytochrom_B561"/>
    <property type="match status" value="1"/>
</dbReference>
<feature type="region of interest" description="Disordered" evidence="11">
    <location>
        <begin position="37"/>
        <end position="57"/>
    </location>
</feature>
<feature type="transmembrane region" description="Helical" evidence="12">
    <location>
        <begin position="68"/>
        <end position="89"/>
    </location>
</feature>
<keyword evidence="10 12" id="KW-0472">Membrane</keyword>
<evidence type="ECO:0000259" key="13">
    <source>
        <dbReference type="PROSITE" id="PS50939"/>
    </source>
</evidence>
<keyword evidence="15" id="KW-1185">Reference proteome</keyword>
<dbReference type="Gene3D" id="1.20.120.1770">
    <property type="match status" value="1"/>
</dbReference>
<dbReference type="SMART" id="SM00665">
    <property type="entry name" value="B561"/>
    <property type="match status" value="1"/>
</dbReference>
<evidence type="ECO:0000256" key="2">
    <source>
        <dbReference type="ARBA" id="ARBA00004141"/>
    </source>
</evidence>
<evidence type="ECO:0000256" key="7">
    <source>
        <dbReference type="ARBA" id="ARBA00022982"/>
    </source>
</evidence>
<comment type="caution">
    <text evidence="14">The sequence shown here is derived from an EMBL/GenBank/DDBJ whole genome shotgun (WGS) entry which is preliminary data.</text>
</comment>
<feature type="transmembrane region" description="Helical" evidence="12">
    <location>
        <begin position="109"/>
        <end position="132"/>
    </location>
</feature>
<evidence type="ECO:0000256" key="9">
    <source>
        <dbReference type="ARBA" id="ARBA00023004"/>
    </source>
</evidence>
<sequence>DNEKTKICSSFHCISQKHSYSSQGIYRFNSDSMMKEDEKKRSNDDLQGSFTKPTRPLPLQQGGRVTDMVFWVAVISSQVVGLLCIALVVRWCQMYEGFGWEDPKQQFYYHPLLMVLGLVFCYGDAIIIYRVLSFMPKWILKIIHAVLHVLAILLSSIALAAVLENHRRTKKADFYSLHSWIGIATFGMFALQYLGSFVTFMLPWVPNVWRGRIMPFHTFFGVGLFVMAVGTAEMGLTEKLLWTENYTTTQYLPKSVVGNSLGLCLVVFAFLIVFITTHTAYKRRPLPEELPATPTN</sequence>
<dbReference type="PROSITE" id="PS50939">
    <property type="entry name" value="CYTOCHROME_B561"/>
    <property type="match status" value="1"/>
</dbReference>
<feature type="transmembrane region" description="Helical" evidence="12">
    <location>
        <begin position="139"/>
        <end position="163"/>
    </location>
</feature>
<evidence type="ECO:0000256" key="4">
    <source>
        <dbReference type="ARBA" id="ARBA00022617"/>
    </source>
</evidence>
<dbReference type="GO" id="GO:0016491">
    <property type="term" value="F:oxidoreductase activity"/>
    <property type="evidence" value="ECO:0007669"/>
    <property type="project" value="InterPro"/>
</dbReference>
<feature type="domain" description="Cytochrome b561" evidence="13">
    <location>
        <begin position="76"/>
        <end position="277"/>
    </location>
</feature>
<feature type="non-terminal residue" evidence="14">
    <location>
        <position position="1"/>
    </location>
</feature>